<proteinExistence type="predicted"/>
<reference evidence="1" key="1">
    <citation type="submission" date="2014-11" db="EMBL/GenBank/DDBJ databases">
        <authorList>
            <person name="Amaro Gonzalez C."/>
        </authorList>
    </citation>
    <scope>NUCLEOTIDE SEQUENCE</scope>
</reference>
<organism evidence="1">
    <name type="scientific">Anguilla anguilla</name>
    <name type="common">European freshwater eel</name>
    <name type="synonym">Muraena anguilla</name>
    <dbReference type="NCBI Taxonomy" id="7936"/>
    <lineage>
        <taxon>Eukaryota</taxon>
        <taxon>Metazoa</taxon>
        <taxon>Chordata</taxon>
        <taxon>Craniata</taxon>
        <taxon>Vertebrata</taxon>
        <taxon>Euteleostomi</taxon>
        <taxon>Actinopterygii</taxon>
        <taxon>Neopterygii</taxon>
        <taxon>Teleostei</taxon>
        <taxon>Anguilliformes</taxon>
        <taxon>Anguillidae</taxon>
        <taxon>Anguilla</taxon>
    </lineage>
</organism>
<accession>A0A0E9WGV4</accession>
<sequence length="31" mass="3785">MPRFRPRRKTQVERHCPYWRLPSVMCPGATQ</sequence>
<evidence type="ECO:0000313" key="1">
    <source>
        <dbReference type="EMBL" id="JAH89597.1"/>
    </source>
</evidence>
<dbReference type="AlphaFoldDB" id="A0A0E9WGV4"/>
<name>A0A0E9WGV4_ANGAN</name>
<reference evidence="1" key="2">
    <citation type="journal article" date="2015" name="Fish Shellfish Immunol.">
        <title>Early steps in the European eel (Anguilla anguilla)-Vibrio vulnificus interaction in the gills: Role of the RtxA13 toxin.</title>
        <authorList>
            <person name="Callol A."/>
            <person name="Pajuelo D."/>
            <person name="Ebbesson L."/>
            <person name="Teles M."/>
            <person name="MacKenzie S."/>
            <person name="Amaro C."/>
        </authorList>
    </citation>
    <scope>NUCLEOTIDE SEQUENCE</scope>
</reference>
<dbReference type="EMBL" id="GBXM01018980">
    <property type="protein sequence ID" value="JAH89597.1"/>
    <property type="molecule type" value="Transcribed_RNA"/>
</dbReference>
<protein>
    <submittedName>
        <fullName evidence="1">Uncharacterized protein</fullName>
    </submittedName>
</protein>